<keyword evidence="3 5" id="KW-1133">Transmembrane helix</keyword>
<dbReference type="GO" id="GO:0004671">
    <property type="term" value="F:protein C-terminal S-isoprenylcysteine carboxyl O-methyltransferase activity"/>
    <property type="evidence" value="ECO:0007669"/>
    <property type="project" value="UniProtKB-EC"/>
</dbReference>
<comment type="subcellular location">
    <subcellularLocation>
        <location evidence="1">Endomembrane system</location>
        <topology evidence="1">Multi-pass membrane protein</topology>
    </subcellularLocation>
</comment>
<keyword evidence="6" id="KW-0489">Methyltransferase</keyword>
<feature type="transmembrane region" description="Helical" evidence="5">
    <location>
        <begin position="88"/>
        <end position="117"/>
    </location>
</feature>
<keyword evidence="4 5" id="KW-0472">Membrane</keyword>
<dbReference type="PANTHER" id="PTHR43847">
    <property type="entry name" value="BLL3993 PROTEIN"/>
    <property type="match status" value="1"/>
</dbReference>
<evidence type="ECO:0000256" key="3">
    <source>
        <dbReference type="ARBA" id="ARBA00022989"/>
    </source>
</evidence>
<dbReference type="Pfam" id="PF04191">
    <property type="entry name" value="PEMT"/>
    <property type="match status" value="1"/>
</dbReference>
<organism evidence="6 7">
    <name type="scientific">Psychroflexus salinarum</name>
    <dbReference type="NCBI Taxonomy" id="546024"/>
    <lineage>
        <taxon>Bacteria</taxon>
        <taxon>Pseudomonadati</taxon>
        <taxon>Bacteroidota</taxon>
        <taxon>Flavobacteriia</taxon>
        <taxon>Flavobacteriales</taxon>
        <taxon>Flavobacteriaceae</taxon>
        <taxon>Psychroflexus</taxon>
    </lineage>
</organism>
<keyword evidence="7" id="KW-1185">Reference proteome</keyword>
<dbReference type="EC" id="2.1.1.334" evidence="6"/>
<dbReference type="EMBL" id="JBHTIV010000003">
    <property type="protein sequence ID" value="MFD0931368.1"/>
    <property type="molecule type" value="Genomic_DNA"/>
</dbReference>
<dbReference type="RefSeq" id="WP_379656702.1">
    <property type="nucleotide sequence ID" value="NZ_JBHTIV010000003.1"/>
</dbReference>
<feature type="transmembrane region" description="Helical" evidence="5">
    <location>
        <begin position="7"/>
        <end position="24"/>
    </location>
</feature>
<evidence type="ECO:0000256" key="2">
    <source>
        <dbReference type="ARBA" id="ARBA00022692"/>
    </source>
</evidence>
<dbReference type="PANTHER" id="PTHR43847:SF1">
    <property type="entry name" value="BLL3993 PROTEIN"/>
    <property type="match status" value="1"/>
</dbReference>
<comment type="caution">
    <text evidence="6">The sequence shown here is derived from an EMBL/GenBank/DDBJ whole genome shotgun (WGS) entry which is preliminary data.</text>
</comment>
<dbReference type="Proteomes" id="UP001597049">
    <property type="component" value="Unassembled WGS sequence"/>
</dbReference>
<evidence type="ECO:0000313" key="7">
    <source>
        <dbReference type="Proteomes" id="UP001597049"/>
    </source>
</evidence>
<sequence>MPKLKDVVLVSIQFFLMLVYFLNVEWFSLNFMEHFIWFYLGVLGVAISGIALLQLNVNLSPFPTPKVNSKLITNGVFKISRHPIYTGILIFMFSFSFWLGDGYKFCVSLAILALFYYKTKYEESLLENTFDHYITYKSKTGRFFPKF</sequence>
<dbReference type="InterPro" id="IPR052527">
    <property type="entry name" value="Metal_cation-efflux_comp"/>
</dbReference>
<keyword evidence="6" id="KW-0808">Transferase</keyword>
<accession>A0ABW3GLT6</accession>
<protein>
    <submittedName>
        <fullName evidence="6">Methyltransferase family protein</fullName>
        <ecNumber evidence="6">2.1.1.100</ecNumber>
        <ecNumber evidence="6">2.1.1.334</ecNumber>
    </submittedName>
</protein>
<feature type="transmembrane region" description="Helical" evidence="5">
    <location>
        <begin position="36"/>
        <end position="57"/>
    </location>
</feature>
<evidence type="ECO:0000313" key="6">
    <source>
        <dbReference type="EMBL" id="MFD0931368.1"/>
    </source>
</evidence>
<dbReference type="Gene3D" id="1.20.120.1630">
    <property type="match status" value="1"/>
</dbReference>
<evidence type="ECO:0000256" key="1">
    <source>
        <dbReference type="ARBA" id="ARBA00004127"/>
    </source>
</evidence>
<name>A0ABW3GLT6_9FLAO</name>
<proteinExistence type="predicted"/>
<dbReference type="InterPro" id="IPR007318">
    <property type="entry name" value="Phopholipid_MeTrfase"/>
</dbReference>
<evidence type="ECO:0000256" key="4">
    <source>
        <dbReference type="ARBA" id="ARBA00023136"/>
    </source>
</evidence>
<reference evidence="7" key="1">
    <citation type="journal article" date="2019" name="Int. J. Syst. Evol. Microbiol.">
        <title>The Global Catalogue of Microorganisms (GCM) 10K type strain sequencing project: providing services to taxonomists for standard genome sequencing and annotation.</title>
        <authorList>
            <consortium name="The Broad Institute Genomics Platform"/>
            <consortium name="The Broad Institute Genome Sequencing Center for Infectious Disease"/>
            <person name="Wu L."/>
            <person name="Ma J."/>
        </authorList>
    </citation>
    <scope>NUCLEOTIDE SEQUENCE [LARGE SCALE GENOMIC DNA]</scope>
    <source>
        <strain evidence="7">CCUG 56752</strain>
    </source>
</reference>
<evidence type="ECO:0000256" key="5">
    <source>
        <dbReference type="SAM" id="Phobius"/>
    </source>
</evidence>
<dbReference type="EC" id="2.1.1.100" evidence="6"/>
<gene>
    <name evidence="6" type="ORF">ACFQ0R_02035</name>
</gene>
<dbReference type="GO" id="GO:0032259">
    <property type="term" value="P:methylation"/>
    <property type="evidence" value="ECO:0007669"/>
    <property type="project" value="UniProtKB-KW"/>
</dbReference>
<keyword evidence="2 5" id="KW-0812">Transmembrane</keyword>